<dbReference type="EMBL" id="VHJA01000081">
    <property type="protein sequence ID" value="TPV37056.1"/>
    <property type="molecule type" value="Genomic_DNA"/>
</dbReference>
<keyword evidence="2" id="KW-0808">Transferase</keyword>
<evidence type="ECO:0000256" key="7">
    <source>
        <dbReference type="ARBA" id="ARBA00043951"/>
    </source>
</evidence>
<dbReference type="CDD" id="cd01166">
    <property type="entry name" value="KdgK"/>
    <property type="match status" value="1"/>
</dbReference>
<dbReference type="InterPro" id="IPR011611">
    <property type="entry name" value="PfkB_dom"/>
</dbReference>
<dbReference type="GO" id="GO:0008673">
    <property type="term" value="F:2-dehydro-3-deoxygluconokinase activity"/>
    <property type="evidence" value="ECO:0007669"/>
    <property type="project" value="UniProtKB-EC"/>
</dbReference>
<feature type="domain" description="Carbohydrate kinase PfkB" evidence="15">
    <location>
        <begin position="4"/>
        <end position="306"/>
    </location>
</feature>
<comment type="pathway">
    <text evidence="7">Carbohydrate acid metabolism; 2-dehydro-3-deoxy-D-gluconate degradation; D-glyceraldehyde 3-phosphate and pyruvate from 2-dehydro-3-deoxy-D-gluconate: step 1/2.</text>
</comment>
<evidence type="ECO:0000256" key="14">
    <source>
        <dbReference type="ARBA" id="ARBA00080545"/>
    </source>
</evidence>
<dbReference type="RefSeq" id="WP_128086315.1">
    <property type="nucleotide sequence ID" value="NZ_CP071405.1"/>
</dbReference>
<evidence type="ECO:0000256" key="1">
    <source>
        <dbReference type="ARBA" id="ARBA00010688"/>
    </source>
</evidence>
<evidence type="ECO:0000256" key="10">
    <source>
        <dbReference type="ARBA" id="ARBA00054997"/>
    </source>
</evidence>
<comment type="function">
    <text evidence="10">Catalyzes the phosphorylation of 2-keto-3-deoxygluconate (KDG) to produce 2-keto-3-deoxy-6-phosphogluconate (KDPG).</text>
</comment>
<dbReference type="InterPro" id="IPR050306">
    <property type="entry name" value="PfkB_Carbo_kinase"/>
</dbReference>
<dbReference type="PANTHER" id="PTHR43085:SF15">
    <property type="entry name" value="2-DEHYDRO-3-DEOXYGLUCONOKINASE"/>
    <property type="match status" value="1"/>
</dbReference>
<sequence>MTQKKIAIIGECMIELSEKGENIKRGFGGDTLNTAVYLARQVDTQQLRVDYVTALGTDSFSDQMIAAWQQEQINTDLIQRLSNKMPGLYVIETDADGERTFWYWRSDAAARYWLDSPESAAIAEQLTHYDYLYLSGISLAILPSASRDRLMALLARCRANGGQVIFDNNYRPRLWTDRLSAQAAYRAMLSHTDIAFLTLDDEHLLWGEQPLEEVIARTRQAGAREIVIKRGADACLVALDDAPLIEVPALRLAKEKVIDTTAAGDSFSAGYLARRLTGAAADAAAQRGHQLASTVIQHRGAIIPAEAMPD</sequence>
<protein>
    <recommendedName>
        <fullName evidence="12">2-dehydro-3-deoxygluconokinase</fullName>
        <ecNumber evidence="11">2.7.1.45</ecNumber>
    </recommendedName>
    <alternativeName>
        <fullName evidence="13">2-keto-3-deoxygluconokinase</fullName>
    </alternativeName>
    <alternativeName>
        <fullName evidence="14">3-deoxy-2-oxo-D-gluconate kinase</fullName>
    </alternativeName>
    <alternativeName>
        <fullName evidence="8">KDG kinase</fullName>
    </alternativeName>
</protein>
<keyword evidence="4 16" id="KW-0418">Kinase</keyword>
<evidence type="ECO:0000313" key="16">
    <source>
        <dbReference type="EMBL" id="TPV37056.1"/>
    </source>
</evidence>
<proteinExistence type="inferred from homology"/>
<evidence type="ECO:0000256" key="6">
    <source>
        <dbReference type="ARBA" id="ARBA00023277"/>
    </source>
</evidence>
<accession>A0A506PTD6</accession>
<comment type="catalytic activity">
    <reaction evidence="9">
        <text>2-dehydro-3-deoxy-D-gluconate + ATP = 2-dehydro-3-deoxy-6-phospho-D-gluconate + ADP + H(+)</text>
        <dbReference type="Rhea" id="RHEA:14797"/>
        <dbReference type="ChEBI" id="CHEBI:15378"/>
        <dbReference type="ChEBI" id="CHEBI:30616"/>
        <dbReference type="ChEBI" id="CHEBI:57569"/>
        <dbReference type="ChEBI" id="CHEBI:57990"/>
        <dbReference type="ChEBI" id="CHEBI:456216"/>
        <dbReference type="EC" id="2.7.1.45"/>
    </reaction>
</comment>
<dbReference type="AlphaFoldDB" id="A0A506PTD6"/>
<organism evidence="16 17">
    <name type="scientific">Pantoea deleyi</name>
    <dbReference type="NCBI Taxonomy" id="470932"/>
    <lineage>
        <taxon>Bacteria</taxon>
        <taxon>Pseudomonadati</taxon>
        <taxon>Pseudomonadota</taxon>
        <taxon>Gammaproteobacteria</taxon>
        <taxon>Enterobacterales</taxon>
        <taxon>Erwiniaceae</taxon>
        <taxon>Pantoea</taxon>
    </lineage>
</organism>
<keyword evidence="17" id="KW-1185">Reference proteome</keyword>
<evidence type="ECO:0000256" key="8">
    <source>
        <dbReference type="ARBA" id="ARBA00044254"/>
    </source>
</evidence>
<dbReference type="Pfam" id="PF00294">
    <property type="entry name" value="PfkB"/>
    <property type="match status" value="1"/>
</dbReference>
<dbReference type="GO" id="GO:0042840">
    <property type="term" value="P:D-glucuronate catabolic process"/>
    <property type="evidence" value="ECO:0007669"/>
    <property type="project" value="TreeGrafter"/>
</dbReference>
<comment type="similarity">
    <text evidence="1">Belongs to the carbohydrate kinase PfkB family.</text>
</comment>
<keyword evidence="5" id="KW-0067">ATP-binding</keyword>
<evidence type="ECO:0000259" key="15">
    <source>
        <dbReference type="Pfam" id="PF00294"/>
    </source>
</evidence>
<gene>
    <name evidence="16" type="ORF">FJW01_20460</name>
</gene>
<dbReference type="OrthoDB" id="9776822at2"/>
<dbReference type="GO" id="GO:0005524">
    <property type="term" value="F:ATP binding"/>
    <property type="evidence" value="ECO:0007669"/>
    <property type="project" value="UniProtKB-KW"/>
</dbReference>
<dbReference type="GO" id="GO:0006974">
    <property type="term" value="P:DNA damage response"/>
    <property type="evidence" value="ECO:0007669"/>
    <property type="project" value="TreeGrafter"/>
</dbReference>
<dbReference type="FunFam" id="3.40.1190.20:FF:000011">
    <property type="entry name" value="2-dehydro-3-deoxygluconokinase, putative"/>
    <property type="match status" value="1"/>
</dbReference>
<dbReference type="PANTHER" id="PTHR43085">
    <property type="entry name" value="HEXOKINASE FAMILY MEMBER"/>
    <property type="match status" value="1"/>
</dbReference>
<evidence type="ECO:0000256" key="12">
    <source>
        <dbReference type="ARBA" id="ARBA00067931"/>
    </source>
</evidence>
<dbReference type="EC" id="2.7.1.45" evidence="11"/>
<evidence type="ECO:0000256" key="11">
    <source>
        <dbReference type="ARBA" id="ARBA00066369"/>
    </source>
</evidence>
<evidence type="ECO:0000256" key="5">
    <source>
        <dbReference type="ARBA" id="ARBA00022840"/>
    </source>
</evidence>
<evidence type="ECO:0000256" key="9">
    <source>
        <dbReference type="ARBA" id="ARBA00050729"/>
    </source>
</evidence>
<name>A0A506PTD6_9GAMM</name>
<dbReference type="GO" id="GO:0019698">
    <property type="term" value="P:D-galacturonate catabolic process"/>
    <property type="evidence" value="ECO:0007669"/>
    <property type="project" value="TreeGrafter"/>
</dbReference>
<reference evidence="16 17" key="1">
    <citation type="submission" date="2019-06" db="EMBL/GenBank/DDBJ databases">
        <title>Taxogenomics and systematics of the genus Pantoea.</title>
        <authorList>
            <person name="Tambong J.T."/>
        </authorList>
    </citation>
    <scope>NUCLEOTIDE SEQUENCE [LARGE SCALE GENOMIC DNA]</scope>
    <source>
        <strain evidence="16 17">LMG 24200</strain>
    </source>
</reference>
<evidence type="ECO:0000256" key="3">
    <source>
        <dbReference type="ARBA" id="ARBA00022741"/>
    </source>
</evidence>
<dbReference type="InterPro" id="IPR002173">
    <property type="entry name" value="Carboh/pur_kinase_PfkB_CS"/>
</dbReference>
<dbReference type="SUPFAM" id="SSF53613">
    <property type="entry name" value="Ribokinase-like"/>
    <property type="match status" value="1"/>
</dbReference>
<evidence type="ECO:0000256" key="13">
    <source>
        <dbReference type="ARBA" id="ARBA00075711"/>
    </source>
</evidence>
<dbReference type="Gene3D" id="3.40.1190.20">
    <property type="match status" value="1"/>
</dbReference>
<comment type="caution">
    <text evidence="16">The sequence shown here is derived from an EMBL/GenBank/DDBJ whole genome shotgun (WGS) entry which is preliminary data.</text>
</comment>
<dbReference type="InterPro" id="IPR029056">
    <property type="entry name" value="Ribokinase-like"/>
</dbReference>
<dbReference type="GO" id="GO:0005829">
    <property type="term" value="C:cytosol"/>
    <property type="evidence" value="ECO:0007669"/>
    <property type="project" value="TreeGrafter"/>
</dbReference>
<evidence type="ECO:0000313" key="17">
    <source>
        <dbReference type="Proteomes" id="UP000317747"/>
    </source>
</evidence>
<dbReference type="PROSITE" id="PS00584">
    <property type="entry name" value="PFKB_KINASES_2"/>
    <property type="match status" value="1"/>
</dbReference>
<dbReference type="Proteomes" id="UP000317747">
    <property type="component" value="Unassembled WGS sequence"/>
</dbReference>
<evidence type="ECO:0000256" key="2">
    <source>
        <dbReference type="ARBA" id="ARBA00022679"/>
    </source>
</evidence>
<keyword evidence="3" id="KW-0547">Nucleotide-binding</keyword>
<keyword evidence="6" id="KW-0119">Carbohydrate metabolism</keyword>
<evidence type="ECO:0000256" key="4">
    <source>
        <dbReference type="ARBA" id="ARBA00022777"/>
    </source>
</evidence>